<dbReference type="GO" id="GO:0016874">
    <property type="term" value="F:ligase activity"/>
    <property type="evidence" value="ECO:0007669"/>
    <property type="project" value="UniProtKB-KW"/>
</dbReference>
<proteinExistence type="predicted"/>
<keyword evidence="7" id="KW-0436">Ligase</keyword>
<feature type="transmembrane region" description="Helical" evidence="5">
    <location>
        <begin position="89"/>
        <end position="112"/>
    </location>
</feature>
<keyword evidence="2 5" id="KW-0812">Transmembrane</keyword>
<sequence>MEEGSRSRHGLLPGRGCDIAVVGMLAAPLLLPMGYWLAPLPLLLIALLAWRRGAASLPPAGPLWCAAAALLCLGAAELVAGLWHGELALAWPTVLAALLAALLAAAVGPAVYRLRPALAWWWGGLALSGAGNGLWALWQAGVEGVRRANGHGEVNAILFGNLALLTGLLCLAGLGWAWQQESRRRWLVVLLLGAAGGLLASALSGTRGGWLALPLATLVFYRAWLRDWPARWRWLTVGAVTLLLAGLYLTPQSGVQQRVGVAMDEAADYLAGEPNGSVGARLEMYRGALLLIPQSPWMGRGHGGYAEAMSELVEQGRVAPGMDRYWHAHNDLLDAWVRRGLPALLALLALYLLPLWVFTPRLVDSDPARRSLAVAGLLLPVTFIDFGLSYAFFAYPVGILVYGSWLALLLAFTLTASKPPAFDAGGSSR</sequence>
<organism evidence="7 8">
    <name type="scientific">Halomonas alkalicola</name>
    <dbReference type="NCBI Taxonomy" id="1930622"/>
    <lineage>
        <taxon>Bacteria</taxon>
        <taxon>Pseudomonadati</taxon>
        <taxon>Pseudomonadota</taxon>
        <taxon>Gammaproteobacteria</taxon>
        <taxon>Oceanospirillales</taxon>
        <taxon>Halomonadaceae</taxon>
        <taxon>Halomonas</taxon>
    </lineage>
</organism>
<feature type="transmembrane region" description="Helical" evidence="5">
    <location>
        <begin position="371"/>
        <end position="393"/>
    </location>
</feature>
<feature type="transmembrane region" description="Helical" evidence="5">
    <location>
        <begin position="185"/>
        <end position="203"/>
    </location>
</feature>
<dbReference type="PANTHER" id="PTHR37422:SF13">
    <property type="entry name" value="LIPOPOLYSACCHARIDE BIOSYNTHESIS PROTEIN PA4999-RELATED"/>
    <property type="match status" value="1"/>
</dbReference>
<dbReference type="InterPro" id="IPR051533">
    <property type="entry name" value="WaaL-like"/>
</dbReference>
<evidence type="ECO:0000256" key="3">
    <source>
        <dbReference type="ARBA" id="ARBA00022989"/>
    </source>
</evidence>
<dbReference type="Pfam" id="PF04932">
    <property type="entry name" value="Wzy_C"/>
    <property type="match status" value="1"/>
</dbReference>
<dbReference type="RefSeq" id="WP_305501108.1">
    <property type="nucleotide sequence ID" value="NZ_CP131913.1"/>
</dbReference>
<dbReference type="Proteomes" id="UP001235344">
    <property type="component" value="Chromosome"/>
</dbReference>
<evidence type="ECO:0000313" key="7">
    <source>
        <dbReference type="EMBL" id="WLI73438.1"/>
    </source>
</evidence>
<dbReference type="PANTHER" id="PTHR37422">
    <property type="entry name" value="TEICHURONIC ACID BIOSYNTHESIS PROTEIN TUAE"/>
    <property type="match status" value="1"/>
</dbReference>
<gene>
    <name evidence="7" type="ORF">B6N23_00335</name>
</gene>
<reference evidence="7 8" key="1">
    <citation type="submission" date="2023-08" db="EMBL/GenBank/DDBJ databases">
        <title>Transcriptome Analysis of Halomonas alkalicola CICC 11012s to Identify the Genes Involved in Alkaline Tolerances.</title>
        <authorList>
            <person name="Zhai L."/>
        </authorList>
    </citation>
    <scope>NUCLEOTIDE SEQUENCE [LARGE SCALE GENOMIC DNA]</scope>
    <source>
        <strain evidence="7 8">CICC 11012s</strain>
    </source>
</reference>
<comment type="subcellular location">
    <subcellularLocation>
        <location evidence="1">Membrane</location>
        <topology evidence="1">Multi-pass membrane protein</topology>
    </subcellularLocation>
</comment>
<keyword evidence="3 5" id="KW-1133">Transmembrane helix</keyword>
<feature type="transmembrane region" description="Helical" evidence="5">
    <location>
        <begin position="119"/>
        <end position="138"/>
    </location>
</feature>
<dbReference type="InterPro" id="IPR007016">
    <property type="entry name" value="O-antigen_ligase-rel_domated"/>
</dbReference>
<dbReference type="EMBL" id="CP131913">
    <property type="protein sequence ID" value="WLI73438.1"/>
    <property type="molecule type" value="Genomic_DNA"/>
</dbReference>
<feature type="transmembrane region" description="Helical" evidence="5">
    <location>
        <begin position="399"/>
        <end position="417"/>
    </location>
</feature>
<feature type="transmembrane region" description="Helical" evidence="5">
    <location>
        <begin position="232"/>
        <end position="250"/>
    </location>
</feature>
<feature type="transmembrane region" description="Helical" evidence="5">
    <location>
        <begin position="158"/>
        <end position="178"/>
    </location>
</feature>
<feature type="transmembrane region" description="Helical" evidence="5">
    <location>
        <begin position="33"/>
        <end position="50"/>
    </location>
</feature>
<keyword evidence="4 5" id="KW-0472">Membrane</keyword>
<evidence type="ECO:0000256" key="1">
    <source>
        <dbReference type="ARBA" id="ARBA00004141"/>
    </source>
</evidence>
<keyword evidence="8" id="KW-1185">Reference proteome</keyword>
<evidence type="ECO:0000259" key="6">
    <source>
        <dbReference type="Pfam" id="PF04932"/>
    </source>
</evidence>
<feature type="transmembrane region" description="Helical" evidence="5">
    <location>
        <begin position="209"/>
        <end position="225"/>
    </location>
</feature>
<accession>A0ABY9H5E3</accession>
<evidence type="ECO:0000256" key="2">
    <source>
        <dbReference type="ARBA" id="ARBA00022692"/>
    </source>
</evidence>
<name>A0ABY9H5E3_9GAMM</name>
<feature type="domain" description="O-antigen ligase-related" evidence="6">
    <location>
        <begin position="198"/>
        <end position="348"/>
    </location>
</feature>
<evidence type="ECO:0000313" key="8">
    <source>
        <dbReference type="Proteomes" id="UP001235344"/>
    </source>
</evidence>
<protein>
    <submittedName>
        <fullName evidence="7">O-antigen ligase family protein</fullName>
    </submittedName>
</protein>
<evidence type="ECO:0000256" key="4">
    <source>
        <dbReference type="ARBA" id="ARBA00023136"/>
    </source>
</evidence>
<evidence type="ECO:0000256" key="5">
    <source>
        <dbReference type="SAM" id="Phobius"/>
    </source>
</evidence>
<feature type="transmembrane region" description="Helical" evidence="5">
    <location>
        <begin position="340"/>
        <end position="359"/>
    </location>
</feature>
<feature type="transmembrane region" description="Helical" evidence="5">
    <location>
        <begin position="62"/>
        <end position="83"/>
    </location>
</feature>